<gene>
    <name evidence="1" type="ORF">CUJ84_Chr002609</name>
</gene>
<reference evidence="1 2" key="1">
    <citation type="submission" date="2017-11" db="EMBL/GenBank/DDBJ databases">
        <title>Complete genome of Rhizobium leguminosarum Norway, an ineffective micro-symbiont.</title>
        <authorList>
            <person name="Hoffrichter A."/>
            <person name="Liang J."/>
            <person name="Brachmann A."/>
            <person name="Marin M."/>
        </authorList>
    </citation>
    <scope>NUCLEOTIDE SEQUENCE [LARGE SCALE GENOMIC DNA]</scope>
    <source>
        <strain evidence="1 2">Norway</strain>
    </source>
</reference>
<accession>A0A2K9Z3Z8</accession>
<evidence type="ECO:0000313" key="2">
    <source>
        <dbReference type="Proteomes" id="UP000238523"/>
    </source>
</evidence>
<organism evidence="1 2">
    <name type="scientific">Rhizobium leguminosarum</name>
    <dbReference type="NCBI Taxonomy" id="384"/>
    <lineage>
        <taxon>Bacteria</taxon>
        <taxon>Pseudomonadati</taxon>
        <taxon>Pseudomonadota</taxon>
        <taxon>Alphaproteobacteria</taxon>
        <taxon>Hyphomicrobiales</taxon>
        <taxon>Rhizobiaceae</taxon>
        <taxon>Rhizobium/Agrobacterium group</taxon>
        <taxon>Rhizobium</taxon>
    </lineage>
</organism>
<proteinExistence type="predicted"/>
<dbReference type="EMBL" id="CP025012">
    <property type="protein sequence ID" value="AUW42962.1"/>
    <property type="molecule type" value="Genomic_DNA"/>
</dbReference>
<evidence type="ECO:0000313" key="1">
    <source>
        <dbReference type="EMBL" id="AUW42962.1"/>
    </source>
</evidence>
<dbReference type="AlphaFoldDB" id="A0A2K9Z3Z8"/>
<dbReference type="Proteomes" id="UP000238523">
    <property type="component" value="Chromosome"/>
</dbReference>
<sequence length="65" mass="6831">MGGGADAGAGLGSLIGHEYHRMMTSEADTAFLSRKPDAGYFARVSRLAGQLCRQRECSVHGSKGC</sequence>
<name>A0A2K9Z3Z8_RHILE</name>
<protein>
    <submittedName>
        <fullName evidence="1">Uncharacterized protein</fullName>
    </submittedName>
</protein>